<evidence type="ECO:0000256" key="3">
    <source>
        <dbReference type="ARBA" id="ARBA00022801"/>
    </source>
</evidence>
<dbReference type="OrthoDB" id="9773738at2"/>
<dbReference type="SMART" id="SM00849">
    <property type="entry name" value="Lactamase_B"/>
    <property type="match status" value="1"/>
</dbReference>
<evidence type="ECO:0000256" key="2">
    <source>
        <dbReference type="ARBA" id="ARBA00022723"/>
    </source>
</evidence>
<comment type="caution">
    <text evidence="6">The sequence shown here is derived from an EMBL/GenBank/DDBJ whole genome shotgun (WGS) entry which is preliminary data.</text>
</comment>
<dbReference type="Proteomes" id="UP000321638">
    <property type="component" value="Unassembled WGS sequence"/>
</dbReference>
<dbReference type="GO" id="GO:0016787">
    <property type="term" value="F:hydrolase activity"/>
    <property type="evidence" value="ECO:0007669"/>
    <property type="project" value="UniProtKB-KW"/>
</dbReference>
<keyword evidence="3 6" id="KW-0378">Hydrolase</keyword>
<keyword evidence="7" id="KW-1185">Reference proteome</keyword>
<protein>
    <submittedName>
        <fullName evidence="6">MBL fold metallo-hydrolase</fullName>
    </submittedName>
</protein>
<dbReference type="InterPro" id="IPR001279">
    <property type="entry name" value="Metallo-B-lactamas"/>
</dbReference>
<dbReference type="GO" id="GO:0046872">
    <property type="term" value="F:metal ion binding"/>
    <property type="evidence" value="ECO:0007669"/>
    <property type="project" value="UniProtKB-KW"/>
</dbReference>
<evidence type="ECO:0000259" key="5">
    <source>
        <dbReference type="SMART" id="SM00849"/>
    </source>
</evidence>
<dbReference type="AlphaFoldDB" id="A0A5C8PAE4"/>
<dbReference type="SUPFAM" id="SSF56281">
    <property type="entry name" value="Metallo-hydrolase/oxidoreductase"/>
    <property type="match status" value="1"/>
</dbReference>
<organism evidence="6 7">
    <name type="scientific">Vineibacter terrae</name>
    <dbReference type="NCBI Taxonomy" id="2586908"/>
    <lineage>
        <taxon>Bacteria</taxon>
        <taxon>Pseudomonadati</taxon>
        <taxon>Pseudomonadota</taxon>
        <taxon>Alphaproteobacteria</taxon>
        <taxon>Hyphomicrobiales</taxon>
        <taxon>Vineibacter</taxon>
    </lineage>
</organism>
<accession>A0A5C8PAE4</accession>
<evidence type="ECO:0000256" key="4">
    <source>
        <dbReference type="ARBA" id="ARBA00022833"/>
    </source>
</evidence>
<dbReference type="InterPro" id="IPR051013">
    <property type="entry name" value="MBL_superfamily_lactonases"/>
</dbReference>
<gene>
    <name evidence="6" type="ORF">FHP25_33320</name>
</gene>
<comment type="similarity">
    <text evidence="1">Belongs to the metallo-beta-lactamase superfamily.</text>
</comment>
<dbReference type="Pfam" id="PF00753">
    <property type="entry name" value="Lactamase_B"/>
    <property type="match status" value="1"/>
</dbReference>
<keyword evidence="2" id="KW-0479">Metal-binding</keyword>
<sequence length="292" mass="32530">MTEVKIGAARVSRIEESYEPNFEAAKFFADWQPDVVDRHRDWMVPDHYDPASGFLKLSVHSWLISIGGRTILIDACVGNHKPRPARPKWHLMQTRYLERLAEAGVRPEAIDMVMCTHLHMDHVGWNTRLDNGRWVPTFPNARYLFSQADYDHYLALDRDPQTGPVNQGSFRDSVLPVAEAGLADMVSGAHTVDEHLSIDPAPGHTPGTVAIKLASRGEGAVFCGDILHHAVQVFHPEWNSFACADAVSARKSRRRVLEDCAGSGALLMPAHFGAPFVCNIDERGSRFTPRFA</sequence>
<reference evidence="6 7" key="1">
    <citation type="submission" date="2019-06" db="EMBL/GenBank/DDBJ databases">
        <title>New taxonomy in bacterial strain CC-CFT640, isolated from vineyard.</title>
        <authorList>
            <person name="Lin S.-Y."/>
            <person name="Tsai C.-F."/>
            <person name="Young C.-C."/>
        </authorList>
    </citation>
    <scope>NUCLEOTIDE SEQUENCE [LARGE SCALE GENOMIC DNA]</scope>
    <source>
        <strain evidence="6 7">CC-CFT640</strain>
    </source>
</reference>
<dbReference type="RefSeq" id="WP_147851328.1">
    <property type="nucleotide sequence ID" value="NZ_VDUZ01000054.1"/>
</dbReference>
<evidence type="ECO:0000313" key="6">
    <source>
        <dbReference type="EMBL" id="TXL70761.1"/>
    </source>
</evidence>
<keyword evidence="4" id="KW-0862">Zinc</keyword>
<dbReference type="PANTHER" id="PTHR42978:SF6">
    <property type="entry name" value="QUORUM-QUENCHING LACTONASE YTNP-RELATED"/>
    <property type="match status" value="1"/>
</dbReference>
<dbReference type="EMBL" id="VDUZ01000054">
    <property type="protein sequence ID" value="TXL70761.1"/>
    <property type="molecule type" value="Genomic_DNA"/>
</dbReference>
<feature type="domain" description="Metallo-beta-lactamase" evidence="5">
    <location>
        <begin position="58"/>
        <end position="271"/>
    </location>
</feature>
<evidence type="ECO:0000256" key="1">
    <source>
        <dbReference type="ARBA" id="ARBA00007749"/>
    </source>
</evidence>
<evidence type="ECO:0000313" key="7">
    <source>
        <dbReference type="Proteomes" id="UP000321638"/>
    </source>
</evidence>
<dbReference type="PANTHER" id="PTHR42978">
    <property type="entry name" value="QUORUM-QUENCHING LACTONASE YTNP-RELATED-RELATED"/>
    <property type="match status" value="1"/>
</dbReference>
<dbReference type="Gene3D" id="3.60.15.10">
    <property type="entry name" value="Ribonuclease Z/Hydroxyacylglutathione hydrolase-like"/>
    <property type="match status" value="1"/>
</dbReference>
<name>A0A5C8PAE4_9HYPH</name>
<dbReference type="InterPro" id="IPR036866">
    <property type="entry name" value="RibonucZ/Hydroxyglut_hydro"/>
</dbReference>
<dbReference type="CDD" id="cd16277">
    <property type="entry name" value="metallo-hydrolase-like_MBL-fold"/>
    <property type="match status" value="1"/>
</dbReference>
<proteinExistence type="inferred from homology"/>